<protein>
    <submittedName>
        <fullName evidence="4">ABC superfamily ATP binding cassette transporter substrate binding protein</fullName>
    </submittedName>
</protein>
<feature type="signal peptide" evidence="2">
    <location>
        <begin position="1"/>
        <end position="29"/>
    </location>
</feature>
<sequence length="280" mass="31458">MKLQKLFNRLAVVGLLSTVLLSSATAAHAATTVNVAAPNGNSTYIVNTDHGPAGYYGDLIKKMDKDMPQYKFKTTFTSQNAVFSGLQSGKYDLALNNSWYNKQRFSTYYHTRAVGLDDLRLVYRKGGKKAASLNEVAKKKMKLVPVPTDDARYSVVSDYNKSHKDKVKLKAIGDQSSADALKEVASGKYDVAIYPYPAYKQIEHTKEGKKLAVSKSIGQRSPYLLLHKSAKNKKLTRDLNKEIEHLYKTGYLEKITEKYLYENTFALPNAKKNYNAEFNK</sequence>
<dbReference type="AlphaFoldDB" id="A0A0R2I8X0"/>
<dbReference type="SUPFAM" id="SSF53850">
    <property type="entry name" value="Periplasmic binding protein-like II"/>
    <property type="match status" value="1"/>
</dbReference>
<dbReference type="EMBL" id="JQBW01000009">
    <property type="protein sequence ID" value="KRN58812.1"/>
    <property type="molecule type" value="Genomic_DNA"/>
</dbReference>
<feature type="domain" description="Solute-binding protein family 3/N-terminal" evidence="3">
    <location>
        <begin position="32"/>
        <end position="263"/>
    </location>
</feature>
<organism evidence="4 5">
    <name type="scientific">Limosilactobacillus secaliphilus</name>
    <dbReference type="NCBI Taxonomy" id="396268"/>
    <lineage>
        <taxon>Bacteria</taxon>
        <taxon>Bacillati</taxon>
        <taxon>Bacillota</taxon>
        <taxon>Bacilli</taxon>
        <taxon>Lactobacillales</taxon>
        <taxon>Lactobacillaceae</taxon>
        <taxon>Limosilactobacillus</taxon>
    </lineage>
</organism>
<dbReference type="PANTHER" id="PTHR35936">
    <property type="entry name" value="MEMBRANE-BOUND LYTIC MUREIN TRANSGLYCOSYLASE F"/>
    <property type="match status" value="1"/>
</dbReference>
<evidence type="ECO:0000256" key="2">
    <source>
        <dbReference type="SAM" id="SignalP"/>
    </source>
</evidence>
<dbReference type="Pfam" id="PF00497">
    <property type="entry name" value="SBP_bac_3"/>
    <property type="match status" value="1"/>
</dbReference>
<dbReference type="STRING" id="396268.IV45_GL000439"/>
<evidence type="ECO:0000259" key="3">
    <source>
        <dbReference type="SMART" id="SM00062"/>
    </source>
</evidence>
<comment type="caution">
    <text evidence="4">The sequence shown here is derived from an EMBL/GenBank/DDBJ whole genome shotgun (WGS) entry which is preliminary data.</text>
</comment>
<keyword evidence="5" id="KW-1185">Reference proteome</keyword>
<dbReference type="RefSeq" id="WP_057741032.1">
    <property type="nucleotide sequence ID" value="NZ_JQBW01000009.1"/>
</dbReference>
<keyword evidence="1 2" id="KW-0732">Signal</keyword>
<gene>
    <name evidence="4" type="ORF">IV45_GL000439</name>
</gene>
<proteinExistence type="predicted"/>
<dbReference type="SMART" id="SM00062">
    <property type="entry name" value="PBPb"/>
    <property type="match status" value="1"/>
</dbReference>
<dbReference type="InterPro" id="IPR001638">
    <property type="entry name" value="Solute-binding_3/MltF_N"/>
</dbReference>
<dbReference type="Gene3D" id="3.40.190.10">
    <property type="entry name" value="Periplasmic binding protein-like II"/>
    <property type="match status" value="2"/>
</dbReference>
<feature type="chain" id="PRO_5006418232" evidence="2">
    <location>
        <begin position="30"/>
        <end position="280"/>
    </location>
</feature>
<evidence type="ECO:0000313" key="4">
    <source>
        <dbReference type="EMBL" id="KRN58812.1"/>
    </source>
</evidence>
<name>A0A0R2I8X0_9LACO</name>
<reference evidence="4 5" key="1">
    <citation type="journal article" date="2015" name="Genome Announc.">
        <title>Expanding the biotechnology potential of lactobacilli through comparative genomics of 213 strains and associated genera.</title>
        <authorList>
            <person name="Sun Z."/>
            <person name="Harris H.M."/>
            <person name="McCann A."/>
            <person name="Guo C."/>
            <person name="Argimon S."/>
            <person name="Zhang W."/>
            <person name="Yang X."/>
            <person name="Jeffery I.B."/>
            <person name="Cooney J.C."/>
            <person name="Kagawa T.F."/>
            <person name="Liu W."/>
            <person name="Song Y."/>
            <person name="Salvetti E."/>
            <person name="Wrobel A."/>
            <person name="Rasinkangas P."/>
            <person name="Parkhill J."/>
            <person name="Rea M.C."/>
            <person name="O'Sullivan O."/>
            <person name="Ritari J."/>
            <person name="Douillard F.P."/>
            <person name="Paul Ross R."/>
            <person name="Yang R."/>
            <person name="Briner A.E."/>
            <person name="Felis G.E."/>
            <person name="de Vos W.M."/>
            <person name="Barrangou R."/>
            <person name="Klaenhammer T.R."/>
            <person name="Caufield P.W."/>
            <person name="Cui Y."/>
            <person name="Zhang H."/>
            <person name="O'Toole P.W."/>
        </authorList>
    </citation>
    <scope>NUCLEOTIDE SEQUENCE [LARGE SCALE GENOMIC DNA]</scope>
    <source>
        <strain evidence="4 5">DSM 17896</strain>
    </source>
</reference>
<dbReference type="Proteomes" id="UP000050934">
    <property type="component" value="Unassembled WGS sequence"/>
</dbReference>
<evidence type="ECO:0000313" key="5">
    <source>
        <dbReference type="Proteomes" id="UP000050934"/>
    </source>
</evidence>
<evidence type="ECO:0000256" key="1">
    <source>
        <dbReference type="ARBA" id="ARBA00022729"/>
    </source>
</evidence>
<dbReference type="PATRIC" id="fig|396268.3.peg.446"/>
<dbReference type="PANTHER" id="PTHR35936:SF19">
    <property type="entry name" value="AMINO-ACID-BINDING PROTEIN YXEM-RELATED"/>
    <property type="match status" value="1"/>
</dbReference>
<accession>A0A0R2I8X0</accession>
<dbReference type="OrthoDB" id="8613538at2"/>